<evidence type="ECO:0008006" key="5">
    <source>
        <dbReference type="Google" id="ProtNLM"/>
    </source>
</evidence>
<proteinExistence type="inferred from homology"/>
<accession>A0A382A3Q7</accession>
<dbReference type="PANTHER" id="PTHR42743:SF11">
    <property type="entry name" value="AMINODEOXYCHORISMATE LYASE"/>
    <property type="match status" value="1"/>
</dbReference>
<evidence type="ECO:0000256" key="2">
    <source>
        <dbReference type="ARBA" id="ARBA00009320"/>
    </source>
</evidence>
<sequence length="314" mass="35072">MTRGATTTSDGIIKLDSRFEDGAAFMDGSFVPISEARIPILDWGFTRSDVTYDVVHVWGGKFFRLNHHLDRFEKSLSSVRMSIPHNREEVIAVLMRLMRLTQFHDAYVEILCTRGMPPKGTRDPRKCDNRFIAFAVPFVWIADNEMRERGINLHLSRFVRIPPVSVDPTAKNFHWGDMIRALFDSYEQGCDMPVVVDLEGNIAEGPGFNVFAVKGGTVTTPGGTCLEGITRQTALDLMAELNVKTQVGTVSPDQLRNADEVFVTSTAGGIIPVTKVDHEPVADGSVGPVTENLRRVYWQKHDEGWDATPIDYES</sequence>
<evidence type="ECO:0000256" key="1">
    <source>
        <dbReference type="ARBA" id="ARBA00001933"/>
    </source>
</evidence>
<dbReference type="SUPFAM" id="SSF56752">
    <property type="entry name" value="D-aminoacid aminotransferase-like PLP-dependent enzymes"/>
    <property type="match status" value="1"/>
</dbReference>
<dbReference type="GO" id="GO:0008652">
    <property type="term" value="P:amino acid biosynthetic process"/>
    <property type="evidence" value="ECO:0007669"/>
    <property type="project" value="UniProtKB-ARBA"/>
</dbReference>
<evidence type="ECO:0000313" key="4">
    <source>
        <dbReference type="EMBL" id="SVA95994.1"/>
    </source>
</evidence>
<reference evidence="4" key="1">
    <citation type="submission" date="2018-05" db="EMBL/GenBank/DDBJ databases">
        <authorList>
            <person name="Lanie J.A."/>
            <person name="Ng W.-L."/>
            <person name="Kazmierczak K.M."/>
            <person name="Andrzejewski T.M."/>
            <person name="Davidsen T.M."/>
            <person name="Wayne K.J."/>
            <person name="Tettelin H."/>
            <person name="Glass J.I."/>
            <person name="Rusch D."/>
            <person name="Podicherti R."/>
            <person name="Tsui H.-C.T."/>
            <person name="Winkler M.E."/>
        </authorList>
    </citation>
    <scope>NUCLEOTIDE SEQUENCE</scope>
</reference>
<dbReference type="AlphaFoldDB" id="A0A382A3Q7"/>
<comment type="similarity">
    <text evidence="2">Belongs to the class-IV pyridoxal-phosphate-dependent aminotransferase family.</text>
</comment>
<dbReference type="InterPro" id="IPR043131">
    <property type="entry name" value="BCAT-like_N"/>
</dbReference>
<protein>
    <recommendedName>
        <fullName evidence="5">Branched-chain-amino-acid aminotransferase</fullName>
    </recommendedName>
</protein>
<comment type="cofactor">
    <cofactor evidence="1">
        <name>pyridoxal 5'-phosphate</name>
        <dbReference type="ChEBI" id="CHEBI:597326"/>
    </cofactor>
</comment>
<dbReference type="InterPro" id="IPR001544">
    <property type="entry name" value="Aminotrans_IV"/>
</dbReference>
<dbReference type="InterPro" id="IPR043132">
    <property type="entry name" value="BCAT-like_C"/>
</dbReference>
<dbReference type="InterPro" id="IPR036038">
    <property type="entry name" value="Aminotransferase-like"/>
</dbReference>
<dbReference type="Pfam" id="PF01063">
    <property type="entry name" value="Aminotran_4"/>
    <property type="match status" value="1"/>
</dbReference>
<organism evidence="4">
    <name type="scientific">marine metagenome</name>
    <dbReference type="NCBI Taxonomy" id="408172"/>
    <lineage>
        <taxon>unclassified sequences</taxon>
        <taxon>metagenomes</taxon>
        <taxon>ecological metagenomes</taxon>
    </lineage>
</organism>
<dbReference type="GO" id="GO:0003824">
    <property type="term" value="F:catalytic activity"/>
    <property type="evidence" value="ECO:0007669"/>
    <property type="project" value="InterPro"/>
</dbReference>
<dbReference type="PANTHER" id="PTHR42743">
    <property type="entry name" value="AMINO-ACID AMINOTRANSFERASE"/>
    <property type="match status" value="1"/>
</dbReference>
<dbReference type="FunFam" id="3.20.10.10:FF:000002">
    <property type="entry name" value="D-alanine aminotransferase"/>
    <property type="match status" value="1"/>
</dbReference>
<dbReference type="Gene3D" id="3.20.10.10">
    <property type="entry name" value="D-amino Acid Aminotransferase, subunit A, domain 2"/>
    <property type="match status" value="1"/>
</dbReference>
<gene>
    <name evidence="4" type="ORF">METZ01_LOCUS148848</name>
</gene>
<dbReference type="GO" id="GO:0046394">
    <property type="term" value="P:carboxylic acid biosynthetic process"/>
    <property type="evidence" value="ECO:0007669"/>
    <property type="project" value="UniProtKB-ARBA"/>
</dbReference>
<name>A0A382A3Q7_9ZZZZ</name>
<dbReference type="EMBL" id="UINC01023736">
    <property type="protein sequence ID" value="SVA95994.1"/>
    <property type="molecule type" value="Genomic_DNA"/>
</dbReference>
<evidence type="ECO:0000256" key="3">
    <source>
        <dbReference type="ARBA" id="ARBA00022898"/>
    </source>
</evidence>
<dbReference type="InterPro" id="IPR050571">
    <property type="entry name" value="Class-IV_PLP-Dep_Aminotrnsfr"/>
</dbReference>
<dbReference type="Gene3D" id="3.30.470.10">
    <property type="match status" value="1"/>
</dbReference>
<keyword evidence="3" id="KW-0663">Pyridoxal phosphate</keyword>